<evidence type="ECO:0000313" key="2">
    <source>
        <dbReference type="Proteomes" id="UP000663864"/>
    </source>
</evidence>
<dbReference type="AlphaFoldDB" id="A0A815U138"/>
<dbReference type="Proteomes" id="UP000663864">
    <property type="component" value="Unassembled WGS sequence"/>
</dbReference>
<reference evidence="1" key="1">
    <citation type="submission" date="2021-02" db="EMBL/GenBank/DDBJ databases">
        <authorList>
            <person name="Nowell W R."/>
        </authorList>
    </citation>
    <scope>NUCLEOTIDE SEQUENCE</scope>
</reference>
<sequence>MTRKYEKYTCQFKHNVLQEYRPGIYGYGFKALAKRFKIKGGHKLIMSCYRRWKGGVDSLKPTSKGCRSHTMTRQQVRHYILEFVGLMNNKYVAVDYNVSQEHIESVLKRKVPIRTIRRYGKECGITWKKPSEITSRDDTQPTAYAKRYDFVGAINGSQSIACMTLIPEDRNKWRIKGVRQWVINKWITDTLAPAINRLNIDNIYLICDKSRAHNKANMIQALRAGKCKSVKKILYMPTASAIYVSPLDNPLWYSFKNEFEINIHYV</sequence>
<protein>
    <submittedName>
        <fullName evidence="1">Uncharacterized protein</fullName>
    </submittedName>
</protein>
<dbReference type="GO" id="GO:0003676">
    <property type="term" value="F:nucleic acid binding"/>
    <property type="evidence" value="ECO:0007669"/>
    <property type="project" value="InterPro"/>
</dbReference>
<gene>
    <name evidence="1" type="ORF">ZHD862_LOCUS38030</name>
</gene>
<dbReference type="Gene3D" id="3.30.420.10">
    <property type="entry name" value="Ribonuclease H-like superfamily/Ribonuclease H"/>
    <property type="match status" value="1"/>
</dbReference>
<evidence type="ECO:0000313" key="1">
    <source>
        <dbReference type="EMBL" id="CAF1513421.1"/>
    </source>
</evidence>
<dbReference type="InterPro" id="IPR036397">
    <property type="entry name" value="RNaseH_sf"/>
</dbReference>
<proteinExistence type="predicted"/>
<organism evidence="1 2">
    <name type="scientific">Rotaria sordida</name>
    <dbReference type="NCBI Taxonomy" id="392033"/>
    <lineage>
        <taxon>Eukaryota</taxon>
        <taxon>Metazoa</taxon>
        <taxon>Spiralia</taxon>
        <taxon>Gnathifera</taxon>
        <taxon>Rotifera</taxon>
        <taxon>Eurotatoria</taxon>
        <taxon>Bdelloidea</taxon>
        <taxon>Philodinida</taxon>
        <taxon>Philodinidae</taxon>
        <taxon>Rotaria</taxon>
    </lineage>
</organism>
<comment type="caution">
    <text evidence="1">The sequence shown here is derived from an EMBL/GenBank/DDBJ whole genome shotgun (WGS) entry which is preliminary data.</text>
</comment>
<accession>A0A815U138</accession>
<dbReference type="EMBL" id="CAJNOT010007951">
    <property type="protein sequence ID" value="CAF1513421.1"/>
    <property type="molecule type" value="Genomic_DNA"/>
</dbReference>
<name>A0A815U138_9BILA</name>